<dbReference type="Gene3D" id="1.20.5.190">
    <property type="match status" value="1"/>
</dbReference>
<keyword evidence="2" id="KW-1185">Reference proteome</keyword>
<dbReference type="Proteomes" id="UP001200034">
    <property type="component" value="Unassembled WGS sequence"/>
</dbReference>
<dbReference type="EMBL" id="JAJJHW010001127">
    <property type="protein sequence ID" value="KAH8377922.1"/>
    <property type="molecule type" value="Genomic_DNA"/>
</dbReference>
<gene>
    <name evidence="1" type="ORF">KR093_007973</name>
</gene>
<dbReference type="AlphaFoldDB" id="A0AAD4K6K9"/>
<organism evidence="1 2">
    <name type="scientific">Drosophila rubida</name>
    <dbReference type="NCBI Taxonomy" id="30044"/>
    <lineage>
        <taxon>Eukaryota</taxon>
        <taxon>Metazoa</taxon>
        <taxon>Ecdysozoa</taxon>
        <taxon>Arthropoda</taxon>
        <taxon>Hexapoda</taxon>
        <taxon>Insecta</taxon>
        <taxon>Pterygota</taxon>
        <taxon>Neoptera</taxon>
        <taxon>Endopterygota</taxon>
        <taxon>Diptera</taxon>
        <taxon>Brachycera</taxon>
        <taxon>Muscomorpha</taxon>
        <taxon>Ephydroidea</taxon>
        <taxon>Drosophilidae</taxon>
        <taxon>Drosophila</taxon>
    </lineage>
</organism>
<dbReference type="InterPro" id="IPR000048">
    <property type="entry name" value="IQ_motif_EF-hand-BS"/>
</dbReference>
<dbReference type="PROSITE" id="PS50096">
    <property type="entry name" value="IQ"/>
    <property type="match status" value="2"/>
</dbReference>
<evidence type="ECO:0000313" key="2">
    <source>
        <dbReference type="Proteomes" id="UP001200034"/>
    </source>
</evidence>
<comment type="caution">
    <text evidence="1">The sequence shown here is derived from an EMBL/GenBank/DDBJ whole genome shotgun (WGS) entry which is preliminary data.</text>
</comment>
<proteinExistence type="predicted"/>
<evidence type="ECO:0000313" key="1">
    <source>
        <dbReference type="EMBL" id="KAH8377922.1"/>
    </source>
</evidence>
<accession>A0AAD4K6K9</accession>
<protein>
    <submittedName>
        <fullName evidence="1">Uncharacterized protein</fullName>
    </submittedName>
</protein>
<sequence length="362" mass="42853">MGIMWTEKLLSVHSARQAAYGSSETDEYVVDEDQNVDDVERQMLRTQLLVLDYKQFKAARLIQRTFRGWHVRVLMARRRRAAIVIQRAWRKYSGVHFMIVNMQAITQSVVELSYNDSCIKIQSLFRGWYSRKYINNMMYLKNIQLNALEDILHSIIYKLHTLKRTEKLPGILTFRTGESLSKIEEFMATMAYRLYNRYVGRKWAMHRSIIESQRMDFLKAVEYTWAPYYGNDHINVCNPPPPPKVLKNYERREYDVSQTFMASRREVQSHKCKKASPSKRARVTIAANNQMRFCRDLVHSMQRWNLDDNSKLIIPDDVLCGNFKDFLKELQGYLTTMNYIENCDCLRDSSKMHGLTPYLYDP</sequence>
<dbReference type="Pfam" id="PF00612">
    <property type="entry name" value="IQ"/>
    <property type="match status" value="3"/>
</dbReference>
<reference evidence="1" key="1">
    <citation type="journal article" date="2021" name="Mol. Ecol. Resour.">
        <title>Phylogenomic analyses of the genus Drosophila reveals genomic signals of climate adaptation.</title>
        <authorList>
            <person name="Li F."/>
            <person name="Rane R.V."/>
            <person name="Luria V."/>
            <person name="Xiong Z."/>
            <person name="Chen J."/>
            <person name="Li Z."/>
            <person name="Catullo R.A."/>
            <person name="Griffin P.C."/>
            <person name="Schiffer M."/>
            <person name="Pearce S."/>
            <person name="Lee S.F."/>
            <person name="McElroy K."/>
            <person name="Stocker A."/>
            <person name="Shirriffs J."/>
            <person name="Cockerell F."/>
            <person name="Coppin C."/>
            <person name="Sgro C.M."/>
            <person name="Karger A."/>
            <person name="Cain J.W."/>
            <person name="Weber J.A."/>
            <person name="Santpere G."/>
            <person name="Kirschner M.W."/>
            <person name="Hoffmann A.A."/>
            <person name="Oakeshott J.G."/>
            <person name="Zhang G."/>
        </authorList>
    </citation>
    <scope>NUCLEOTIDE SEQUENCE</scope>
    <source>
        <strain evidence="1">BGI-SZ-2011g</strain>
    </source>
</reference>
<name>A0AAD4K6K9_9MUSC</name>